<dbReference type="EMBL" id="LIZY01000131">
    <property type="protein sequence ID" value="KPJ62113.1"/>
    <property type="molecule type" value="Genomic_DNA"/>
</dbReference>
<evidence type="ECO:0000259" key="2">
    <source>
        <dbReference type="Pfam" id="PF13435"/>
    </source>
</evidence>
<sequence>MREQNKAVIVADTGRVAPRYRRDRQDEDQWRATALYRAMVKMGCDAVGITSADFAYGRDYLEQLRRKHDVPFVACNIVDSKTNKHIVDPYVVKTTGDFVVAIIGLSSREDFQYPAGRRPPVTSELEIVLREATQTLTFIDPEQALEKTLKALRRHRPRPNVYVLISAIDPRETVKLLEEFPEITVVLNDGQLTDIASPPSAAAQKTPPAPAVSYASRTDHVQVKDAWIYHGAAQFTGKQVGEISLDYTDGKIASQEIRWTSLDTKFADDPAIRKLIGEFYTQASRKVALEGTAEPKNKWGTLESNRKNAFIGAESCSECHPEEESRWRRTRHADAALQLVTTNKHYHPDCASCHNTGYGYRTGFDIGEQTPSLAGVQCEACHGPGKLHRESKSTEFIRAKPGKEYCVECHDQQQTPDLDEKFSEYYERIKHTEEAVKRQPPRLPDNRTADAPGKKLW</sequence>
<dbReference type="InterPro" id="IPR036280">
    <property type="entry name" value="Multihaem_cyt_sf"/>
</dbReference>
<dbReference type="Gene3D" id="3.60.21.10">
    <property type="match status" value="1"/>
</dbReference>
<dbReference type="AlphaFoldDB" id="A0A0S7XI21"/>
<evidence type="ECO:0000313" key="4">
    <source>
        <dbReference type="Proteomes" id="UP000052020"/>
    </source>
</evidence>
<organism evidence="3 4">
    <name type="scientific">candidate division KD3-62 bacterium DG_56</name>
    <dbReference type="NCBI Taxonomy" id="1704032"/>
    <lineage>
        <taxon>Bacteria</taxon>
        <taxon>candidate division KD3-62</taxon>
    </lineage>
</organism>
<dbReference type="Pfam" id="PF13435">
    <property type="entry name" value="Cytochrome_C554"/>
    <property type="match status" value="1"/>
</dbReference>
<proteinExistence type="predicted"/>
<accession>A0A0S7XI21</accession>
<reference evidence="3 4" key="1">
    <citation type="journal article" date="2015" name="Microbiome">
        <title>Genomic resolution of linkages in carbon, nitrogen, and sulfur cycling among widespread estuary sediment bacteria.</title>
        <authorList>
            <person name="Baker B.J."/>
            <person name="Lazar C.S."/>
            <person name="Teske A.P."/>
            <person name="Dick G.J."/>
        </authorList>
    </citation>
    <scope>NUCLEOTIDE SEQUENCE [LARGE SCALE GENOMIC DNA]</scope>
    <source>
        <strain evidence="3">DG_56</strain>
    </source>
</reference>
<dbReference type="SUPFAM" id="SSF56300">
    <property type="entry name" value="Metallo-dependent phosphatases"/>
    <property type="match status" value="1"/>
</dbReference>
<feature type="region of interest" description="Disordered" evidence="1">
    <location>
        <begin position="431"/>
        <end position="457"/>
    </location>
</feature>
<dbReference type="InterPro" id="IPR023155">
    <property type="entry name" value="Cyt_c-552/4"/>
</dbReference>
<evidence type="ECO:0000256" key="1">
    <source>
        <dbReference type="SAM" id="MobiDB-lite"/>
    </source>
</evidence>
<evidence type="ECO:0000313" key="3">
    <source>
        <dbReference type="EMBL" id="KPJ62113.1"/>
    </source>
</evidence>
<dbReference type="Proteomes" id="UP000052020">
    <property type="component" value="Unassembled WGS sequence"/>
</dbReference>
<feature type="domain" description="Cytochrome c-552/4" evidence="2">
    <location>
        <begin position="316"/>
        <end position="383"/>
    </location>
</feature>
<dbReference type="Gene3D" id="1.10.1130.10">
    <property type="entry name" value="Flavocytochrome C3, Chain A"/>
    <property type="match status" value="1"/>
</dbReference>
<protein>
    <recommendedName>
        <fullName evidence="2">Cytochrome c-552/4 domain-containing protein</fullName>
    </recommendedName>
</protein>
<name>A0A0S7XI21_9BACT</name>
<gene>
    <name evidence="3" type="ORF">AMK68_05315</name>
</gene>
<dbReference type="InterPro" id="IPR029052">
    <property type="entry name" value="Metallo-depent_PP-like"/>
</dbReference>
<comment type="caution">
    <text evidence="3">The sequence shown here is derived from an EMBL/GenBank/DDBJ whole genome shotgun (WGS) entry which is preliminary data.</text>
</comment>
<dbReference type="SUPFAM" id="SSF48695">
    <property type="entry name" value="Multiheme cytochromes"/>
    <property type="match status" value="1"/>
</dbReference>